<keyword evidence="2" id="KW-1185">Reference proteome</keyword>
<protein>
    <submittedName>
        <fullName evidence="1">Uncharacterized protein</fullName>
    </submittedName>
</protein>
<accession>A0ACB9BV97</accession>
<sequence length="67" mass="7953">MFEIELMDTNMLNTNLLGKDIVSGNDTLFWKDYRNKKAWIKIANQFTQRMSLRFVIGSFEDVKDFLT</sequence>
<reference evidence="1 2" key="2">
    <citation type="journal article" date="2022" name="Mol. Ecol. Resour.">
        <title>The genomes of chicory, endive, great burdock and yacon provide insights into Asteraceae paleo-polyploidization history and plant inulin production.</title>
        <authorList>
            <person name="Fan W."/>
            <person name="Wang S."/>
            <person name="Wang H."/>
            <person name="Wang A."/>
            <person name="Jiang F."/>
            <person name="Liu H."/>
            <person name="Zhao H."/>
            <person name="Xu D."/>
            <person name="Zhang Y."/>
        </authorList>
    </citation>
    <scope>NUCLEOTIDE SEQUENCE [LARGE SCALE GENOMIC DNA]</scope>
    <source>
        <strain evidence="2">cv. Yunnan</strain>
        <tissue evidence="1">Leaves</tissue>
    </source>
</reference>
<dbReference type="EMBL" id="CM042039">
    <property type="protein sequence ID" value="KAI3725910.1"/>
    <property type="molecule type" value="Genomic_DNA"/>
</dbReference>
<reference evidence="2" key="1">
    <citation type="journal article" date="2022" name="Mol. Ecol. Resour.">
        <title>The genomes of chicory, endive, great burdock and yacon provide insights into Asteraceae palaeo-polyploidization history and plant inulin production.</title>
        <authorList>
            <person name="Fan W."/>
            <person name="Wang S."/>
            <person name="Wang H."/>
            <person name="Wang A."/>
            <person name="Jiang F."/>
            <person name="Liu H."/>
            <person name="Zhao H."/>
            <person name="Xu D."/>
            <person name="Zhang Y."/>
        </authorList>
    </citation>
    <scope>NUCLEOTIDE SEQUENCE [LARGE SCALE GENOMIC DNA]</scope>
    <source>
        <strain evidence="2">cv. Yunnan</strain>
    </source>
</reference>
<evidence type="ECO:0000313" key="2">
    <source>
        <dbReference type="Proteomes" id="UP001056120"/>
    </source>
</evidence>
<gene>
    <name evidence="1" type="ORF">L1987_65706</name>
</gene>
<organism evidence="1 2">
    <name type="scientific">Smallanthus sonchifolius</name>
    <dbReference type="NCBI Taxonomy" id="185202"/>
    <lineage>
        <taxon>Eukaryota</taxon>
        <taxon>Viridiplantae</taxon>
        <taxon>Streptophyta</taxon>
        <taxon>Embryophyta</taxon>
        <taxon>Tracheophyta</taxon>
        <taxon>Spermatophyta</taxon>
        <taxon>Magnoliopsida</taxon>
        <taxon>eudicotyledons</taxon>
        <taxon>Gunneridae</taxon>
        <taxon>Pentapetalae</taxon>
        <taxon>asterids</taxon>
        <taxon>campanulids</taxon>
        <taxon>Asterales</taxon>
        <taxon>Asteraceae</taxon>
        <taxon>Asteroideae</taxon>
        <taxon>Heliantheae alliance</taxon>
        <taxon>Millerieae</taxon>
        <taxon>Smallanthus</taxon>
    </lineage>
</organism>
<name>A0ACB9BV97_9ASTR</name>
<dbReference type="Proteomes" id="UP001056120">
    <property type="component" value="Linkage Group LG22"/>
</dbReference>
<proteinExistence type="predicted"/>
<comment type="caution">
    <text evidence="1">The sequence shown here is derived from an EMBL/GenBank/DDBJ whole genome shotgun (WGS) entry which is preliminary data.</text>
</comment>
<evidence type="ECO:0000313" key="1">
    <source>
        <dbReference type="EMBL" id="KAI3725910.1"/>
    </source>
</evidence>